<evidence type="ECO:0008006" key="3">
    <source>
        <dbReference type="Google" id="ProtNLM"/>
    </source>
</evidence>
<gene>
    <name evidence="1" type="ORF">GCM10010918_19370</name>
</gene>
<dbReference type="AlphaFoldDB" id="A0A917LYD7"/>
<accession>A0A917LYD7</accession>
<evidence type="ECO:0000313" key="1">
    <source>
        <dbReference type="EMBL" id="GGG65319.1"/>
    </source>
</evidence>
<dbReference type="Gene3D" id="1.25.10.10">
    <property type="entry name" value="Leucine-rich Repeat Variant"/>
    <property type="match status" value="1"/>
</dbReference>
<sequence>MLSNHNVEDVNEQQPDIFEELKKAVNRKGSWRDRLNAVKELGQMDTDPSIKLLQHALSGDPVFQVREAAYRSLKKLGEAVQMPAKTKGELFKGTNKILLRIKKSLPEGHTFEQFKEKLQKTRSDIYDTYEGDKGEEFDGWLKAIWEAPSRK</sequence>
<dbReference type="Pfam" id="PF13646">
    <property type="entry name" value="HEAT_2"/>
    <property type="match status" value="1"/>
</dbReference>
<name>A0A917LYD7_9BACL</name>
<organism evidence="1 2">
    <name type="scientific">Paenibacillus radicis</name>
    <name type="common">ex Gao et al. 2016</name>
    <dbReference type="NCBI Taxonomy" id="1737354"/>
    <lineage>
        <taxon>Bacteria</taxon>
        <taxon>Bacillati</taxon>
        <taxon>Bacillota</taxon>
        <taxon>Bacilli</taxon>
        <taxon>Bacillales</taxon>
        <taxon>Paenibacillaceae</taxon>
        <taxon>Paenibacillus</taxon>
    </lineage>
</organism>
<protein>
    <recommendedName>
        <fullName evidence="3">HEAT repeat domain-containing protein</fullName>
    </recommendedName>
</protein>
<dbReference type="InterPro" id="IPR011989">
    <property type="entry name" value="ARM-like"/>
</dbReference>
<dbReference type="EMBL" id="BMHY01000003">
    <property type="protein sequence ID" value="GGG65319.1"/>
    <property type="molecule type" value="Genomic_DNA"/>
</dbReference>
<dbReference type="InterPro" id="IPR016024">
    <property type="entry name" value="ARM-type_fold"/>
</dbReference>
<reference evidence="1 2" key="1">
    <citation type="journal article" date="2014" name="Int. J. Syst. Evol. Microbiol.">
        <title>Complete genome sequence of Corynebacterium casei LMG S-19264T (=DSM 44701T), isolated from a smear-ripened cheese.</title>
        <authorList>
            <consortium name="US DOE Joint Genome Institute (JGI-PGF)"/>
            <person name="Walter F."/>
            <person name="Albersmeier A."/>
            <person name="Kalinowski J."/>
            <person name="Ruckert C."/>
        </authorList>
    </citation>
    <scope>NUCLEOTIDE SEQUENCE [LARGE SCALE GENOMIC DNA]</scope>
    <source>
        <strain evidence="1 2">CGMCC 1.15286</strain>
    </source>
</reference>
<keyword evidence="2" id="KW-1185">Reference proteome</keyword>
<proteinExistence type="predicted"/>
<evidence type="ECO:0000313" key="2">
    <source>
        <dbReference type="Proteomes" id="UP000600247"/>
    </source>
</evidence>
<dbReference type="SUPFAM" id="SSF48371">
    <property type="entry name" value="ARM repeat"/>
    <property type="match status" value="1"/>
</dbReference>
<dbReference type="Proteomes" id="UP000600247">
    <property type="component" value="Unassembled WGS sequence"/>
</dbReference>
<comment type="caution">
    <text evidence="1">The sequence shown here is derived from an EMBL/GenBank/DDBJ whole genome shotgun (WGS) entry which is preliminary data.</text>
</comment>
<dbReference type="RefSeq" id="WP_188888750.1">
    <property type="nucleotide sequence ID" value="NZ_BMHY01000003.1"/>
</dbReference>